<comment type="caution">
    <text evidence="3">The sequence shown here is derived from an EMBL/GenBank/DDBJ whole genome shotgun (WGS) entry which is preliminary data.</text>
</comment>
<evidence type="ECO:0000313" key="3">
    <source>
        <dbReference type="EMBL" id="KAL0871560.1"/>
    </source>
</evidence>
<accession>A0ABR3HMC6</accession>
<name>A0ABR3HMC6_LOXSC</name>
<dbReference type="InterPro" id="IPR051703">
    <property type="entry name" value="NF-kappa-B_Signaling_Reg"/>
</dbReference>
<dbReference type="Gene3D" id="3.90.320.10">
    <property type="match status" value="1"/>
</dbReference>
<evidence type="ECO:0000259" key="2">
    <source>
        <dbReference type="Pfam" id="PF20700"/>
    </source>
</evidence>
<proteinExistence type="predicted"/>
<evidence type="ECO:0000313" key="4">
    <source>
        <dbReference type="Proteomes" id="UP001549920"/>
    </source>
</evidence>
<dbReference type="InterPro" id="IPR049012">
    <property type="entry name" value="Mutator_transp_dom"/>
</dbReference>
<dbReference type="EMBL" id="JBEUOH010000016">
    <property type="protein sequence ID" value="KAL0871560.1"/>
    <property type="molecule type" value="Genomic_DNA"/>
</dbReference>
<organism evidence="3 4">
    <name type="scientific">Loxostege sticticalis</name>
    <name type="common">Beet webworm moth</name>
    <dbReference type="NCBI Taxonomy" id="481309"/>
    <lineage>
        <taxon>Eukaryota</taxon>
        <taxon>Metazoa</taxon>
        <taxon>Ecdysozoa</taxon>
        <taxon>Arthropoda</taxon>
        <taxon>Hexapoda</taxon>
        <taxon>Insecta</taxon>
        <taxon>Pterygota</taxon>
        <taxon>Neoptera</taxon>
        <taxon>Endopterygota</taxon>
        <taxon>Lepidoptera</taxon>
        <taxon>Glossata</taxon>
        <taxon>Ditrysia</taxon>
        <taxon>Pyraloidea</taxon>
        <taxon>Crambidae</taxon>
        <taxon>Pyraustinae</taxon>
        <taxon>Loxostege</taxon>
    </lineage>
</organism>
<evidence type="ECO:0000259" key="1">
    <source>
        <dbReference type="Pfam" id="PF09588"/>
    </source>
</evidence>
<evidence type="ECO:0008006" key="5">
    <source>
        <dbReference type="Google" id="ProtNLM"/>
    </source>
</evidence>
<dbReference type="InterPro" id="IPR011604">
    <property type="entry name" value="PDDEXK-like_dom_sf"/>
</dbReference>
<feature type="domain" description="Mutator-like transposase" evidence="2">
    <location>
        <begin position="110"/>
        <end position="452"/>
    </location>
</feature>
<gene>
    <name evidence="3" type="ORF">ABMA27_004095</name>
</gene>
<dbReference type="Pfam" id="PF20700">
    <property type="entry name" value="Mutator"/>
    <property type="match status" value="1"/>
</dbReference>
<dbReference type="Pfam" id="PF09588">
    <property type="entry name" value="YqaJ"/>
    <property type="match status" value="1"/>
</dbReference>
<keyword evidence="4" id="KW-1185">Reference proteome</keyword>
<dbReference type="InterPro" id="IPR019080">
    <property type="entry name" value="YqaJ_viral_recombinase"/>
</dbReference>
<dbReference type="InterPro" id="IPR011335">
    <property type="entry name" value="Restrct_endonuc-II-like"/>
</dbReference>
<feature type="domain" description="YqaJ viral recombinase" evidence="1">
    <location>
        <begin position="650"/>
        <end position="743"/>
    </location>
</feature>
<dbReference type="SUPFAM" id="SSF52980">
    <property type="entry name" value="Restriction endonuclease-like"/>
    <property type="match status" value="1"/>
</dbReference>
<dbReference type="Proteomes" id="UP001549920">
    <property type="component" value="Unassembled WGS sequence"/>
</dbReference>
<dbReference type="PANTHER" id="PTHR46609">
    <property type="entry name" value="EXONUCLEASE, PHAGE-TYPE/RECB, C-TERMINAL DOMAIN-CONTAINING PROTEIN"/>
    <property type="match status" value="1"/>
</dbReference>
<protein>
    <recommendedName>
        <fullName evidence="5">YqaJ viral recombinase domain-containing protein</fullName>
    </recommendedName>
</protein>
<sequence length="771" mass="87831">MIVGNLSYYGTAYVRGRNAFWRGQVKPNIGTDNDPNTTVLSKPLKTYSRAKQIRIEAPSTQAPEPTTSAVEVESDKEPLQINWPQPDPHIDSVKLNIEASTDNGLSGISGYRIVELRHVIEWSFKMERHRSVCESSQIEFVSENHNGFQSNLMFKCSMCDKTWKHSTESTDKVNTSFVWGTVTAGSYYTQAAHITSLMDIPTMSAVTFRRTENKLGKVWREHLTEEIKKAGEEERSIALEKGQVSSDGVPFITVYVDGGWLKRSYGHNFDSSSGMACIIGKETKKCLFLGVRNKYCYTCQYYEKRNLSPKEHNCCKNFTGPSTAMESQIIVEGFQKSVDMHQLRYLKFIGDGDSSVFANLKEKVAYGNLIKKIECKNHVIKNYTGALYKILANTKLPLYGRNILKPKLMKLTLVARKIIMHHNGNPDSLAADLRNGPHHVFGDHENCREYYCNLKKTPTVSSESRLKEENDVEKLKKTAPEVWALIYAANEKIAMKAGRLTNETTNVAENFMSLINKYNCGKRISLGKGGSYQRRIHVAGLSHATGYKWHAKAWKKQITQSPGLHFKKYVQRKEKNKLRQQSMKRKRLFTIKEKHQPDKDYGPNACDPIDISGEELKKQCEARLAEFQKSPQDIASIEITTIGQHDNDLYNTYRCDRLTASQFGMVCKRRNSTPCHNHVKDILYKKHICTKDMLYGQQNEIVARSMYMQQYGKTVRPSGIFIDEEFGFLAASPDDILKMSSIGKPLWNVASEQLTYCIYFHCGKETLLESQ</sequence>
<dbReference type="PANTHER" id="PTHR46609:SF8">
    <property type="entry name" value="YQAJ VIRAL RECOMBINASE DOMAIN-CONTAINING PROTEIN"/>
    <property type="match status" value="1"/>
</dbReference>
<reference evidence="3 4" key="1">
    <citation type="submission" date="2024-06" db="EMBL/GenBank/DDBJ databases">
        <title>A chromosome-level genome assembly of beet webworm, Loxostege sticticalis.</title>
        <authorList>
            <person name="Zhang Y."/>
        </authorList>
    </citation>
    <scope>NUCLEOTIDE SEQUENCE [LARGE SCALE GENOMIC DNA]</scope>
    <source>
        <strain evidence="3">AQ026</strain>
        <tissue evidence="3">Whole body</tissue>
    </source>
</reference>